<reference evidence="1" key="1">
    <citation type="submission" date="2020-05" db="EMBL/GenBank/DDBJ databases">
        <authorList>
            <person name="Chiriac C."/>
            <person name="Salcher M."/>
            <person name="Ghai R."/>
            <person name="Kavagutti S V."/>
        </authorList>
    </citation>
    <scope>NUCLEOTIDE SEQUENCE</scope>
</reference>
<sequence>MPVQFFFVEGQWDAVTEGVGLVGYGNKDFNKAREQVFDALRFFYQRDDIEFTEEIIEVEE</sequence>
<organism evidence="1">
    <name type="scientific">freshwater metagenome</name>
    <dbReference type="NCBI Taxonomy" id="449393"/>
    <lineage>
        <taxon>unclassified sequences</taxon>
        <taxon>metagenomes</taxon>
        <taxon>ecological metagenomes</taxon>
    </lineage>
</organism>
<accession>A0A6J6LFH0</accession>
<protein>
    <submittedName>
        <fullName evidence="1">Unannotated protein</fullName>
    </submittedName>
</protein>
<dbReference type="AlphaFoldDB" id="A0A6J6LFH0"/>
<dbReference type="EMBL" id="CAEZWN010000107">
    <property type="protein sequence ID" value="CAB4660747.1"/>
    <property type="molecule type" value="Genomic_DNA"/>
</dbReference>
<name>A0A6J6LFH0_9ZZZZ</name>
<evidence type="ECO:0000313" key="1">
    <source>
        <dbReference type="EMBL" id="CAB4660747.1"/>
    </source>
</evidence>
<gene>
    <name evidence="1" type="ORF">UFOPK2252_00924</name>
</gene>
<proteinExistence type="predicted"/>